<dbReference type="Pfam" id="PF02021">
    <property type="entry name" value="UPF0102"/>
    <property type="match status" value="1"/>
</dbReference>
<protein>
    <recommendedName>
        <fullName evidence="2">UPF0102 protein UV73_C0011G0003</fullName>
    </recommendedName>
</protein>
<comment type="caution">
    <text evidence="3">The sequence shown here is derived from an EMBL/GenBank/DDBJ whole genome shotgun (WGS) entry which is preliminary data.</text>
</comment>
<evidence type="ECO:0000313" key="4">
    <source>
        <dbReference type="Proteomes" id="UP000034894"/>
    </source>
</evidence>
<evidence type="ECO:0000256" key="1">
    <source>
        <dbReference type="ARBA" id="ARBA00006738"/>
    </source>
</evidence>
<organism evidence="3 4">
    <name type="scientific">Candidatus Gottesmanbacteria bacterium GW2011_GWA2_43_14</name>
    <dbReference type="NCBI Taxonomy" id="1618443"/>
    <lineage>
        <taxon>Bacteria</taxon>
        <taxon>Candidatus Gottesmaniibacteriota</taxon>
    </lineage>
</organism>
<dbReference type="HAMAP" id="MF_00048">
    <property type="entry name" value="UPF0102"/>
    <property type="match status" value="1"/>
</dbReference>
<dbReference type="InterPro" id="IPR011856">
    <property type="entry name" value="tRNA_endonuc-like_dom_sf"/>
</dbReference>
<dbReference type="AlphaFoldDB" id="A0A0G1FMT9"/>
<dbReference type="GO" id="GO:0003676">
    <property type="term" value="F:nucleic acid binding"/>
    <property type="evidence" value="ECO:0007669"/>
    <property type="project" value="InterPro"/>
</dbReference>
<evidence type="ECO:0000313" key="3">
    <source>
        <dbReference type="EMBL" id="KKS96331.1"/>
    </source>
</evidence>
<dbReference type="NCBIfam" id="NF009154">
    <property type="entry name" value="PRK12497.3-3"/>
    <property type="match status" value="1"/>
</dbReference>
<dbReference type="InterPro" id="IPR003509">
    <property type="entry name" value="UPF0102_YraN-like"/>
</dbReference>
<dbReference type="PANTHER" id="PTHR34039">
    <property type="entry name" value="UPF0102 PROTEIN YRAN"/>
    <property type="match status" value="1"/>
</dbReference>
<reference evidence="3 4" key="1">
    <citation type="journal article" date="2015" name="Nature">
        <title>rRNA introns, odd ribosomes, and small enigmatic genomes across a large radiation of phyla.</title>
        <authorList>
            <person name="Brown C.T."/>
            <person name="Hug L.A."/>
            <person name="Thomas B.C."/>
            <person name="Sharon I."/>
            <person name="Castelle C.J."/>
            <person name="Singh A."/>
            <person name="Wilkins M.J."/>
            <person name="Williams K.H."/>
            <person name="Banfield J.F."/>
        </authorList>
    </citation>
    <scope>NUCLEOTIDE SEQUENCE [LARGE SCALE GENOMIC DNA]</scope>
</reference>
<dbReference type="PATRIC" id="fig|1618443.3.peg.1279"/>
<dbReference type="STRING" id="1618443.UV73_C0011G0003"/>
<dbReference type="NCBIfam" id="NF009150">
    <property type="entry name" value="PRK12497.1-3"/>
    <property type="match status" value="1"/>
</dbReference>
<comment type="similarity">
    <text evidence="1 2">Belongs to the UPF0102 family.</text>
</comment>
<dbReference type="EMBL" id="LCFP01000011">
    <property type="protein sequence ID" value="KKS96331.1"/>
    <property type="molecule type" value="Genomic_DNA"/>
</dbReference>
<name>A0A0G1FMT9_9BACT</name>
<evidence type="ECO:0000256" key="2">
    <source>
        <dbReference type="HAMAP-Rule" id="MF_00048"/>
    </source>
</evidence>
<dbReference type="Gene3D" id="3.40.1350.10">
    <property type="match status" value="1"/>
</dbReference>
<accession>A0A0G1FMT9</accession>
<proteinExistence type="inferred from homology"/>
<sequence length="117" mass="13488">MKKFNRATGRLAEDMATDALLKNGFKIIQRNYANRYGEIDIIAKDGETVVFIEVKAKTGNRFGTPEEMINRKKLTKIRQMAEIYMSDKNSLCRIDVVAIILNNNKQLVSLSHYRNVY</sequence>
<dbReference type="CDD" id="cd20736">
    <property type="entry name" value="PoNe_Nuclease"/>
    <property type="match status" value="1"/>
</dbReference>
<dbReference type="PANTHER" id="PTHR34039:SF1">
    <property type="entry name" value="UPF0102 PROTEIN YRAN"/>
    <property type="match status" value="1"/>
</dbReference>
<dbReference type="InterPro" id="IPR011335">
    <property type="entry name" value="Restrct_endonuc-II-like"/>
</dbReference>
<gene>
    <name evidence="3" type="ORF">UV73_C0011G0003</name>
</gene>
<dbReference type="Proteomes" id="UP000034894">
    <property type="component" value="Unassembled WGS sequence"/>
</dbReference>
<dbReference type="SUPFAM" id="SSF52980">
    <property type="entry name" value="Restriction endonuclease-like"/>
    <property type="match status" value="1"/>
</dbReference>